<dbReference type="PANTHER" id="PTHR21331:SF2">
    <property type="entry name" value="BRCA1-ASSOCIATED ATM ACTIVATOR 1"/>
    <property type="match status" value="1"/>
</dbReference>
<keyword evidence="6" id="KW-1185">Reference proteome</keyword>
<evidence type="ECO:0000313" key="6">
    <source>
        <dbReference type="Proteomes" id="UP000075901"/>
    </source>
</evidence>
<dbReference type="InterPro" id="IPR038904">
    <property type="entry name" value="BRAT1"/>
</dbReference>
<dbReference type="Proteomes" id="UP000075901">
    <property type="component" value="Unassembled WGS sequence"/>
</dbReference>
<feature type="region of interest" description="Disordered" evidence="4">
    <location>
        <begin position="1253"/>
        <end position="1282"/>
    </location>
</feature>
<evidence type="ECO:0000256" key="2">
    <source>
        <dbReference type="ARBA" id="ARBA00022490"/>
    </source>
</evidence>
<protein>
    <submittedName>
        <fullName evidence="5">Uncharacterized protein</fullName>
    </submittedName>
</protein>
<organism evidence="5 6">
    <name type="scientific">Anopheles maculatus</name>
    <dbReference type="NCBI Taxonomy" id="74869"/>
    <lineage>
        <taxon>Eukaryota</taxon>
        <taxon>Metazoa</taxon>
        <taxon>Ecdysozoa</taxon>
        <taxon>Arthropoda</taxon>
        <taxon>Hexapoda</taxon>
        <taxon>Insecta</taxon>
        <taxon>Pterygota</taxon>
        <taxon>Neoptera</taxon>
        <taxon>Endopterygota</taxon>
        <taxon>Diptera</taxon>
        <taxon>Nematocera</taxon>
        <taxon>Culicoidea</taxon>
        <taxon>Culicidae</taxon>
        <taxon>Anophelinae</taxon>
        <taxon>Anopheles</taxon>
        <taxon>Anopheles maculatus group</taxon>
    </lineage>
</organism>
<dbReference type="GO" id="GO:0005634">
    <property type="term" value="C:nucleus"/>
    <property type="evidence" value="ECO:0007669"/>
    <property type="project" value="TreeGrafter"/>
</dbReference>
<evidence type="ECO:0000313" key="5">
    <source>
        <dbReference type="EnsemblMetazoa" id="AMAM005872-PA"/>
    </source>
</evidence>
<feature type="compositionally biased region" description="Polar residues" evidence="4">
    <location>
        <begin position="1253"/>
        <end position="1262"/>
    </location>
</feature>
<dbReference type="GO" id="GO:0005737">
    <property type="term" value="C:cytoplasm"/>
    <property type="evidence" value="ECO:0007669"/>
    <property type="project" value="UniProtKB-SubCell"/>
</dbReference>
<dbReference type="GO" id="GO:0008283">
    <property type="term" value="P:cell population proliferation"/>
    <property type="evidence" value="ECO:0007669"/>
    <property type="project" value="InterPro"/>
</dbReference>
<dbReference type="PANTHER" id="PTHR21331">
    <property type="entry name" value="BRCA1-ASSOCIATED ATM ACTIVATOR 1"/>
    <property type="match status" value="1"/>
</dbReference>
<feature type="region of interest" description="Disordered" evidence="4">
    <location>
        <begin position="830"/>
        <end position="924"/>
    </location>
</feature>
<comment type="similarity">
    <text evidence="3">Belongs to the BRAT1 family.</text>
</comment>
<feature type="compositionally biased region" description="Polar residues" evidence="4">
    <location>
        <begin position="830"/>
        <end position="867"/>
    </location>
</feature>
<sequence length="1338" mass="151468">MEQDHHQSRTDDTCQEKFHKVLNAFLNRSFKINNDVYLEMIISHLSGKYCEDHRKLVKSPEVFQWLETMLKQWESDRPPSTDIGAFTLQLLGMIVENEWDFSRIQNGSRMLDRFQECIQRNGKMQNPSIKLGHVLVLKAISRHAMGMAWIKQSGSWRICLDYYNGYQTIYITRETSLFIYEVLERFCAMGDYEEVKEIVRTILSPLIDCVWKSPEQDDAVLVNDYNSQKIISPLLNLMQTLFRKIIESKQRTRVAYFILYTYKFERNLWKFTDTMHDHTYLAKIWQTHIFANCARLCTMEIPPEDTLAVDLTFDRYTINFLNYVNFSIRRGNVQNVMLMAETHHSLWRILGDRAPEEVVLKNQSIRFGDQILLLQLFPVVYEMQCFATKDLPDYVEKFCTQLYDIACEFTIRLIYACRDIFQAYNLNVTELACKSIQGIVTTHKLPRPRAVIAFQAFVYLLKEFLPDMCCSVEGEKGVFGKADLMLSKPNLLSAIINGLMSLIENFKITWKECIESTAIVNFMLNLLANPNLPPRLVVLALKLTQTSIEHFLAPNLALLMDNISGSGLEHVGHIIYKRLHDLSWESRDSALELLASIVSISEIKFPAFQKHILDCDIIPVVEAAAKNDIEAYVRASALRCLTLMVKIRLLWDHSISKLSLMNHLIEVIDSESEGVVRREAVNTVKEIYANHKIQPQCLDSVFSVLSHAASNDLYWEVKINALQFWRLVMCRQFQHQGMIDGTFPAVTFSKEHKKIVTLTDREIQTRLMKVLNELSLRGCLGVLLACLGDDCDLGVVKETITIINKLMSYLNKYNFLDYYHVLASRSQRDASATSGSSGTMPGSVANAASQQAPSTSGRLSVIDTNYSEVKPPERSSMEANAHSQNASNQASDQGTATAAGKQGSTAGTAGPPRQQRRNDADYNSGNVACSTANADEIIDSIVNLNDMNLLSVTYNPHMTSVATAYGRQTGDDCGCDETLRHADLFRQFASVSAEEFLSRVQTLDLSAIVASRQQWLENTESFGSLLDDVLFSYYAAELINLSLYAELCKNVIILDAIEKFGQTPKRIGFDDVPLLDAEVTQLALLQVFICLVIYKKKATIKHRPIKSTDRRCKRTRSDSFLQKDDEKRCYEIVDTLHIPRRRVPNRPDEQYSLEHFLYQLLLKQCHVWVHARHVNVNLAVRILLAFVPTVRIEVLLYQLPIVDALPFQHRLTAFQAGGKIAGKKPPRDGTHFAWHPGPAELLQCDQAAVTCEPSSPGCSPTNRPDPAPVDTLPASGVSERTEFGGLGPPLPAAAPLLWVLITFSAAVCEARFDMRVSTTPEMIQNSSSPKSHASLTES</sequence>
<dbReference type="SUPFAM" id="SSF48371">
    <property type="entry name" value="ARM repeat"/>
    <property type="match status" value="2"/>
</dbReference>
<proteinExistence type="inferred from homology"/>
<dbReference type="GO" id="GO:0006974">
    <property type="term" value="P:DNA damage response"/>
    <property type="evidence" value="ECO:0007669"/>
    <property type="project" value="InterPro"/>
</dbReference>
<evidence type="ECO:0000256" key="1">
    <source>
        <dbReference type="ARBA" id="ARBA00004496"/>
    </source>
</evidence>
<reference evidence="6" key="1">
    <citation type="submission" date="2013-09" db="EMBL/GenBank/DDBJ databases">
        <title>The Genome Sequence of Anopheles maculatus species B.</title>
        <authorList>
            <consortium name="The Broad Institute Genomics Platform"/>
            <person name="Neafsey D.E."/>
            <person name="Besansky N."/>
            <person name="Howell P."/>
            <person name="Walton C."/>
            <person name="Young S.K."/>
            <person name="Zeng Q."/>
            <person name="Gargeya S."/>
            <person name="Fitzgerald M."/>
            <person name="Haas B."/>
            <person name="Abouelleil A."/>
            <person name="Allen A.W."/>
            <person name="Alvarado L."/>
            <person name="Arachchi H.M."/>
            <person name="Berlin A.M."/>
            <person name="Chapman S.B."/>
            <person name="Gainer-Dewar J."/>
            <person name="Goldberg J."/>
            <person name="Griggs A."/>
            <person name="Gujja S."/>
            <person name="Hansen M."/>
            <person name="Howarth C."/>
            <person name="Imamovic A."/>
            <person name="Ireland A."/>
            <person name="Larimer J."/>
            <person name="McCowan C."/>
            <person name="Murphy C."/>
            <person name="Pearson M."/>
            <person name="Poon T.W."/>
            <person name="Priest M."/>
            <person name="Roberts A."/>
            <person name="Saif S."/>
            <person name="Shea T."/>
            <person name="Sisk P."/>
            <person name="Sykes S."/>
            <person name="Wortman J."/>
            <person name="Nusbaum C."/>
            <person name="Birren B."/>
        </authorList>
    </citation>
    <scope>NUCLEOTIDE SEQUENCE [LARGE SCALE GENOMIC DNA]</scope>
    <source>
        <strain evidence="6">maculatus3</strain>
    </source>
</reference>
<reference evidence="5" key="2">
    <citation type="submission" date="2020-05" db="UniProtKB">
        <authorList>
            <consortium name="EnsemblMetazoa"/>
        </authorList>
    </citation>
    <scope>IDENTIFICATION</scope>
    <source>
        <strain evidence="5">maculatus3</strain>
    </source>
</reference>
<evidence type="ECO:0000256" key="3">
    <source>
        <dbReference type="ARBA" id="ARBA00061308"/>
    </source>
</evidence>
<feature type="compositionally biased region" description="Low complexity" evidence="4">
    <location>
        <begin position="879"/>
        <end position="893"/>
    </location>
</feature>
<name>A0A182SFP7_9DIPT</name>
<evidence type="ECO:0000256" key="4">
    <source>
        <dbReference type="SAM" id="MobiDB-lite"/>
    </source>
</evidence>
<dbReference type="EnsemblMetazoa" id="AMAM005872-RA">
    <property type="protein sequence ID" value="AMAM005872-PA"/>
    <property type="gene ID" value="AMAM005872"/>
</dbReference>
<dbReference type="InterPro" id="IPR011989">
    <property type="entry name" value="ARM-like"/>
</dbReference>
<dbReference type="Gene3D" id="1.25.10.10">
    <property type="entry name" value="Leucine-rich Repeat Variant"/>
    <property type="match status" value="1"/>
</dbReference>
<keyword evidence="2" id="KW-0963">Cytoplasm</keyword>
<accession>A0A182SFP7</accession>
<dbReference type="VEuPathDB" id="VectorBase:AMAM005872"/>
<comment type="subcellular location">
    <subcellularLocation>
        <location evidence="1">Cytoplasm</location>
    </subcellularLocation>
</comment>
<dbReference type="InterPro" id="IPR016024">
    <property type="entry name" value="ARM-type_fold"/>
</dbReference>